<feature type="region of interest" description="Disordered" evidence="1">
    <location>
        <begin position="62"/>
        <end position="89"/>
    </location>
</feature>
<feature type="region of interest" description="Disordered" evidence="1">
    <location>
        <begin position="1"/>
        <end position="34"/>
    </location>
</feature>
<sequence length="89" mass="8755">MRSGSGRVGSGGGGGGNGKNSKKMLPPPPAGVHQRYVPKRGAVLKRIVRGMLHCFLLISPPIVSSGSGRRVSPAPAAAGAGGGGAEQGK</sequence>
<gene>
    <name evidence="2" type="ORF">EJB05_19954</name>
</gene>
<organism evidence="2 3">
    <name type="scientific">Eragrostis curvula</name>
    <name type="common">weeping love grass</name>
    <dbReference type="NCBI Taxonomy" id="38414"/>
    <lineage>
        <taxon>Eukaryota</taxon>
        <taxon>Viridiplantae</taxon>
        <taxon>Streptophyta</taxon>
        <taxon>Embryophyta</taxon>
        <taxon>Tracheophyta</taxon>
        <taxon>Spermatophyta</taxon>
        <taxon>Magnoliopsida</taxon>
        <taxon>Liliopsida</taxon>
        <taxon>Poales</taxon>
        <taxon>Poaceae</taxon>
        <taxon>PACMAD clade</taxon>
        <taxon>Chloridoideae</taxon>
        <taxon>Eragrostideae</taxon>
        <taxon>Eragrostidinae</taxon>
        <taxon>Eragrostis</taxon>
    </lineage>
</organism>
<accession>A0A5J9UZA7</accession>
<dbReference type="EMBL" id="RWGY01000011">
    <property type="protein sequence ID" value="TVU28437.1"/>
    <property type="molecule type" value="Genomic_DNA"/>
</dbReference>
<protein>
    <submittedName>
        <fullName evidence="2">Uncharacterized protein</fullName>
    </submittedName>
</protein>
<reference evidence="2 3" key="1">
    <citation type="journal article" date="2019" name="Sci. Rep.">
        <title>A high-quality genome of Eragrostis curvula grass provides insights into Poaceae evolution and supports new strategies to enhance forage quality.</title>
        <authorList>
            <person name="Carballo J."/>
            <person name="Santos B.A.C.M."/>
            <person name="Zappacosta D."/>
            <person name="Garbus I."/>
            <person name="Selva J.P."/>
            <person name="Gallo C.A."/>
            <person name="Diaz A."/>
            <person name="Albertini E."/>
            <person name="Caccamo M."/>
            <person name="Echenique V."/>
        </authorList>
    </citation>
    <scope>NUCLEOTIDE SEQUENCE [LARGE SCALE GENOMIC DNA]</scope>
    <source>
        <strain evidence="3">cv. Victoria</strain>
        <tissue evidence="2">Leaf</tissue>
    </source>
</reference>
<evidence type="ECO:0000313" key="2">
    <source>
        <dbReference type="EMBL" id="TVU28437.1"/>
    </source>
</evidence>
<dbReference type="Proteomes" id="UP000324897">
    <property type="component" value="Chromosome 1"/>
</dbReference>
<dbReference type="Gramene" id="TVU28437">
    <property type="protein sequence ID" value="TVU28437"/>
    <property type="gene ID" value="EJB05_19954"/>
</dbReference>
<feature type="non-terminal residue" evidence="2">
    <location>
        <position position="1"/>
    </location>
</feature>
<feature type="compositionally biased region" description="Gly residues" evidence="1">
    <location>
        <begin position="79"/>
        <end position="89"/>
    </location>
</feature>
<comment type="caution">
    <text evidence="2">The sequence shown here is derived from an EMBL/GenBank/DDBJ whole genome shotgun (WGS) entry which is preliminary data.</text>
</comment>
<evidence type="ECO:0000256" key="1">
    <source>
        <dbReference type="SAM" id="MobiDB-lite"/>
    </source>
</evidence>
<evidence type="ECO:0000313" key="3">
    <source>
        <dbReference type="Proteomes" id="UP000324897"/>
    </source>
</evidence>
<dbReference type="AlphaFoldDB" id="A0A5J9UZA7"/>
<feature type="compositionally biased region" description="Gly residues" evidence="1">
    <location>
        <begin position="1"/>
        <end position="18"/>
    </location>
</feature>
<keyword evidence="3" id="KW-1185">Reference proteome</keyword>
<dbReference type="OrthoDB" id="667936at2759"/>
<proteinExistence type="predicted"/>
<name>A0A5J9UZA7_9POAL</name>